<dbReference type="InterPro" id="IPR051534">
    <property type="entry name" value="CBASS_pafABC_assoc_protein"/>
</dbReference>
<evidence type="ECO:0000313" key="3">
    <source>
        <dbReference type="EMBL" id="TWJ16920.1"/>
    </source>
</evidence>
<comment type="caution">
    <text evidence="3">The sequence shown here is derived from an EMBL/GenBank/DDBJ whole genome shotgun (WGS) entry which is preliminary data.</text>
</comment>
<keyword evidence="4" id="KW-1185">Reference proteome</keyword>
<sequence length="337" mass="37463">MSRLRTERLVNLVICLLSSRRYLTAEKIAATVPGYAHDAADTRAHEAFQRKFERDKAELRRLGVPLETGTNSVFDSEPGYRIARREYELPEVRLTPDEAAVLGAAARLWQHSKLAADAGDGLWKLRAAGVDIRGGEEPDVAPVLTVDEAFAPVMTAVRERREIRFEYLGKTDDASAKRRLQPWGLACHRGRWYVVGLDLDRDATRCFRLSRITGPVRTAGKADAYRIPEGVNLLDHVANFHADVPELPARRATILVAPGRAAGVRRRAEQISARQADGDRLVLTFHDPRRFAAWLAGYGADVTVLEPPEVRKELATLLADIAAKYTETASTRHEVTA</sequence>
<name>A0A562VGC2_9ACTN</name>
<feature type="domain" description="WCX" evidence="2">
    <location>
        <begin position="249"/>
        <end position="321"/>
    </location>
</feature>
<protein>
    <submittedName>
        <fullName evidence="3">Proteasome accessory factor B</fullName>
    </submittedName>
</protein>
<dbReference type="InterPro" id="IPR026881">
    <property type="entry name" value="WYL_dom"/>
</dbReference>
<dbReference type="Pfam" id="PF13280">
    <property type="entry name" value="WYL"/>
    <property type="match status" value="1"/>
</dbReference>
<dbReference type="PROSITE" id="PS52050">
    <property type="entry name" value="WYL"/>
    <property type="match status" value="1"/>
</dbReference>
<dbReference type="Pfam" id="PF25583">
    <property type="entry name" value="WCX"/>
    <property type="match status" value="1"/>
</dbReference>
<feature type="domain" description="WYL" evidence="1">
    <location>
        <begin position="148"/>
        <end position="213"/>
    </location>
</feature>
<accession>A0A562VGC2</accession>
<evidence type="ECO:0000259" key="2">
    <source>
        <dbReference type="Pfam" id="PF25583"/>
    </source>
</evidence>
<dbReference type="OrthoDB" id="3268930at2"/>
<dbReference type="Proteomes" id="UP000321617">
    <property type="component" value="Unassembled WGS sequence"/>
</dbReference>
<dbReference type="EMBL" id="VLLL01000002">
    <property type="protein sequence ID" value="TWJ16920.1"/>
    <property type="molecule type" value="Genomic_DNA"/>
</dbReference>
<proteinExistence type="predicted"/>
<reference evidence="3 4" key="1">
    <citation type="journal article" date="2013" name="Stand. Genomic Sci.">
        <title>Genomic Encyclopedia of Type Strains, Phase I: The one thousand microbial genomes (KMG-I) project.</title>
        <authorList>
            <person name="Kyrpides N.C."/>
            <person name="Woyke T."/>
            <person name="Eisen J.A."/>
            <person name="Garrity G."/>
            <person name="Lilburn T.G."/>
            <person name="Beck B.J."/>
            <person name="Whitman W.B."/>
            <person name="Hugenholtz P."/>
            <person name="Klenk H.P."/>
        </authorList>
    </citation>
    <scope>NUCLEOTIDE SEQUENCE [LARGE SCALE GENOMIC DNA]</scope>
    <source>
        <strain evidence="3 4">DSM 45044</strain>
    </source>
</reference>
<dbReference type="GO" id="GO:0000502">
    <property type="term" value="C:proteasome complex"/>
    <property type="evidence" value="ECO:0007669"/>
    <property type="project" value="UniProtKB-KW"/>
</dbReference>
<evidence type="ECO:0000313" key="4">
    <source>
        <dbReference type="Proteomes" id="UP000321617"/>
    </source>
</evidence>
<dbReference type="RefSeq" id="WP_147131481.1">
    <property type="nucleotide sequence ID" value="NZ_BAABIJ010000008.1"/>
</dbReference>
<keyword evidence="3" id="KW-0647">Proteasome</keyword>
<gene>
    <name evidence="3" type="ORF">LX16_0135</name>
</gene>
<dbReference type="InterPro" id="IPR057727">
    <property type="entry name" value="WCX_dom"/>
</dbReference>
<evidence type="ECO:0000259" key="1">
    <source>
        <dbReference type="Pfam" id="PF13280"/>
    </source>
</evidence>
<dbReference type="PANTHER" id="PTHR34580:SF3">
    <property type="entry name" value="PROTEIN PAFB"/>
    <property type="match status" value="1"/>
</dbReference>
<organism evidence="3 4">
    <name type="scientific">Stackebrandtia albiflava</name>
    <dbReference type="NCBI Taxonomy" id="406432"/>
    <lineage>
        <taxon>Bacteria</taxon>
        <taxon>Bacillati</taxon>
        <taxon>Actinomycetota</taxon>
        <taxon>Actinomycetes</taxon>
        <taxon>Glycomycetales</taxon>
        <taxon>Glycomycetaceae</taxon>
        <taxon>Stackebrandtia</taxon>
    </lineage>
</organism>
<dbReference type="PANTHER" id="PTHR34580">
    <property type="match status" value="1"/>
</dbReference>
<dbReference type="AlphaFoldDB" id="A0A562VGC2"/>